<feature type="binding site" evidence="13">
    <location>
        <position position="254"/>
    </location>
    <ligand>
        <name>sn-glycerol 3-phosphate</name>
        <dbReference type="ChEBI" id="CHEBI:57597"/>
    </ligand>
</feature>
<feature type="binding site" evidence="13">
    <location>
        <position position="134"/>
    </location>
    <ligand>
        <name>sn-glycerol 3-phosphate</name>
        <dbReference type="ChEBI" id="CHEBI:57597"/>
    </ligand>
</feature>
<dbReference type="NCBIfam" id="NF000942">
    <property type="entry name" value="PRK00094.1-4"/>
    <property type="match status" value="1"/>
</dbReference>
<gene>
    <name evidence="13 15" type="primary">gpsA</name>
    <name evidence="15" type="ORF">Lgee_0490</name>
</gene>
<feature type="binding site" evidence="13">
    <location>
        <position position="14"/>
    </location>
    <ligand>
        <name>NADPH</name>
        <dbReference type="ChEBI" id="CHEBI:57783"/>
    </ligand>
</feature>
<dbReference type="InterPro" id="IPR011128">
    <property type="entry name" value="G3P_DH_NAD-dep_N"/>
</dbReference>
<dbReference type="PIRSF" id="PIRSF000114">
    <property type="entry name" value="Glycerol-3-P_dh"/>
    <property type="match status" value="1"/>
</dbReference>
<feature type="binding site" evidence="13">
    <location>
        <position position="253"/>
    </location>
    <ligand>
        <name>sn-glycerol 3-phosphate</name>
        <dbReference type="ChEBI" id="CHEBI:57597"/>
    </ligand>
</feature>
<evidence type="ECO:0000256" key="6">
    <source>
        <dbReference type="ARBA" id="ARBA00023098"/>
    </source>
</evidence>
<comment type="caution">
    <text evidence="13">Lacks conserved residue(s) required for the propagation of feature annotation.</text>
</comment>
<feature type="binding site" evidence="13">
    <location>
        <position position="138"/>
    </location>
    <ligand>
        <name>NADPH</name>
        <dbReference type="ChEBI" id="CHEBI:57783"/>
    </ligand>
</feature>
<dbReference type="InterPro" id="IPR008927">
    <property type="entry name" value="6-PGluconate_DH-like_C_sf"/>
</dbReference>
<accession>A0A0W0U8I5</accession>
<dbReference type="FunFam" id="1.10.1040.10:FF:000001">
    <property type="entry name" value="Glycerol-3-phosphate dehydrogenase [NAD(P)+]"/>
    <property type="match status" value="1"/>
</dbReference>
<feature type="binding site" evidence="13">
    <location>
        <position position="34"/>
    </location>
    <ligand>
        <name>NADPH</name>
        <dbReference type="ChEBI" id="CHEBI:57783"/>
    </ligand>
</feature>
<reference evidence="15 16" key="1">
    <citation type="submission" date="2015-11" db="EMBL/GenBank/DDBJ databases">
        <title>Genomic analysis of 38 Legionella species identifies large and diverse effector repertoires.</title>
        <authorList>
            <person name="Burstein D."/>
            <person name="Amaro F."/>
            <person name="Zusman T."/>
            <person name="Lifshitz Z."/>
            <person name="Cohen O."/>
            <person name="Gilbert J.A."/>
            <person name="Pupko T."/>
            <person name="Shuman H.A."/>
            <person name="Segal G."/>
        </authorList>
    </citation>
    <scope>NUCLEOTIDE SEQUENCE [LARGE SCALE GENOMIC DNA]</scope>
    <source>
        <strain evidence="15 16">ATCC 49504</strain>
    </source>
</reference>
<comment type="subcellular location">
    <subcellularLocation>
        <location evidence="13">Cytoplasm</location>
    </subcellularLocation>
</comment>
<dbReference type="SUPFAM" id="SSF48179">
    <property type="entry name" value="6-phosphogluconate dehydrogenase C-terminal domain-like"/>
    <property type="match status" value="1"/>
</dbReference>
<dbReference type="InterPro" id="IPR013328">
    <property type="entry name" value="6PGD_dom2"/>
</dbReference>
<dbReference type="GO" id="GO:0005975">
    <property type="term" value="P:carbohydrate metabolic process"/>
    <property type="evidence" value="ECO:0007669"/>
    <property type="project" value="InterPro"/>
</dbReference>
<keyword evidence="13" id="KW-0963">Cytoplasm</keyword>
<feature type="binding site" evidence="13">
    <location>
        <position position="252"/>
    </location>
    <ligand>
        <name>sn-glycerol 3-phosphate</name>
        <dbReference type="ChEBI" id="CHEBI:57597"/>
    </ligand>
</feature>
<keyword evidence="7 13" id="KW-0594">Phospholipid biosynthesis</keyword>
<evidence type="ECO:0000256" key="10">
    <source>
        <dbReference type="ARBA" id="ARBA00066687"/>
    </source>
</evidence>
<evidence type="ECO:0000256" key="7">
    <source>
        <dbReference type="ARBA" id="ARBA00023209"/>
    </source>
</evidence>
<comment type="similarity">
    <text evidence="1 13 14">Belongs to the NAD-dependent glycerol-3-phosphate dehydrogenase family.</text>
</comment>
<feature type="binding site" evidence="13">
    <location>
        <position position="242"/>
    </location>
    <ligand>
        <name>sn-glycerol 3-phosphate</name>
        <dbReference type="ChEBI" id="CHEBI:57597"/>
    </ligand>
</feature>
<name>A0A0W0U8I5_9GAMM</name>
<evidence type="ECO:0000256" key="1">
    <source>
        <dbReference type="ARBA" id="ARBA00011009"/>
    </source>
</evidence>
<protein>
    <recommendedName>
        <fullName evidence="11 13">Glycerol-3-phosphate dehydrogenase [NAD(P)+]</fullName>
        <ecNumber evidence="10 13">1.1.1.94</ecNumber>
    </recommendedName>
    <alternativeName>
        <fullName evidence="13">NAD(P)(+)-dependent glycerol-3-phosphate dehydrogenase</fullName>
    </alternativeName>
    <alternativeName>
        <fullName evidence="12 13">NAD(P)H-dependent dihydroxyacetone-phosphate reductase</fullName>
    </alternativeName>
</protein>
<feature type="binding site" evidence="13">
    <location>
        <position position="277"/>
    </location>
    <ligand>
        <name>NADPH</name>
        <dbReference type="ChEBI" id="CHEBI:57783"/>
    </ligand>
</feature>
<dbReference type="Pfam" id="PF01210">
    <property type="entry name" value="NAD_Gly3P_dh_N"/>
    <property type="match status" value="1"/>
</dbReference>
<evidence type="ECO:0000256" key="14">
    <source>
        <dbReference type="RuleBase" id="RU000437"/>
    </source>
</evidence>
<feature type="binding site" evidence="13">
    <location>
        <position position="253"/>
    </location>
    <ligand>
        <name>NADPH</name>
        <dbReference type="ChEBI" id="CHEBI:57783"/>
    </ligand>
</feature>
<dbReference type="InterPro" id="IPR006168">
    <property type="entry name" value="G3P_DH_NAD-dep"/>
</dbReference>
<dbReference type="HAMAP" id="MF_00394">
    <property type="entry name" value="NAD_Glyc3P_dehydrog"/>
    <property type="match status" value="1"/>
</dbReference>
<feature type="binding site" evidence="13">
    <location>
        <position position="13"/>
    </location>
    <ligand>
        <name>NADPH</name>
        <dbReference type="ChEBI" id="CHEBI:57783"/>
    </ligand>
</feature>
<dbReference type="InterPro" id="IPR036291">
    <property type="entry name" value="NAD(P)-bd_dom_sf"/>
</dbReference>
<keyword evidence="4 13" id="KW-0560">Oxidoreductase</keyword>
<keyword evidence="8 13" id="KW-1208">Phospholipid metabolism</keyword>
<dbReference type="AlphaFoldDB" id="A0A0W0U8I5"/>
<feature type="binding site" evidence="13">
    <location>
        <position position="189"/>
    </location>
    <ligand>
        <name>sn-glycerol 3-phosphate</name>
        <dbReference type="ChEBI" id="CHEBI:57597"/>
    </ligand>
</feature>
<dbReference type="GO" id="GO:0005829">
    <property type="term" value="C:cytosol"/>
    <property type="evidence" value="ECO:0007669"/>
    <property type="project" value="TreeGrafter"/>
</dbReference>
<dbReference type="UniPathway" id="UPA00940"/>
<dbReference type="NCBIfam" id="NF000940">
    <property type="entry name" value="PRK00094.1-2"/>
    <property type="match status" value="1"/>
</dbReference>
<comment type="caution">
    <text evidence="15">The sequence shown here is derived from an EMBL/GenBank/DDBJ whole genome shotgun (WGS) entry which is preliminary data.</text>
</comment>
<evidence type="ECO:0000256" key="11">
    <source>
        <dbReference type="ARBA" id="ARBA00069372"/>
    </source>
</evidence>
<comment type="catalytic activity">
    <reaction evidence="13">
        <text>sn-glycerol 3-phosphate + NAD(+) = dihydroxyacetone phosphate + NADH + H(+)</text>
        <dbReference type="Rhea" id="RHEA:11092"/>
        <dbReference type="ChEBI" id="CHEBI:15378"/>
        <dbReference type="ChEBI" id="CHEBI:57540"/>
        <dbReference type="ChEBI" id="CHEBI:57597"/>
        <dbReference type="ChEBI" id="CHEBI:57642"/>
        <dbReference type="ChEBI" id="CHEBI:57945"/>
        <dbReference type="EC" id="1.1.1.94"/>
    </reaction>
</comment>
<dbReference type="FunFam" id="3.40.50.720:FF:000019">
    <property type="entry name" value="Glycerol-3-phosphate dehydrogenase [NAD(P)+]"/>
    <property type="match status" value="1"/>
</dbReference>
<dbReference type="EMBL" id="LNYC01000009">
    <property type="protein sequence ID" value="KTD03833.1"/>
    <property type="molecule type" value="Genomic_DNA"/>
</dbReference>
<feature type="binding site" evidence="13">
    <location>
        <position position="35"/>
    </location>
    <ligand>
        <name>NADPH</name>
        <dbReference type="ChEBI" id="CHEBI:57783"/>
    </ligand>
</feature>
<feature type="active site" description="Proton acceptor" evidence="13">
    <location>
        <position position="189"/>
    </location>
</feature>
<dbReference type="EC" id="1.1.1.94" evidence="10 13"/>
<comment type="catalytic activity">
    <reaction evidence="9">
        <text>sn-glycerol 3-phosphate + NADP(+) = dihydroxyacetone phosphate + NADPH + H(+)</text>
        <dbReference type="Rhea" id="RHEA:11096"/>
        <dbReference type="ChEBI" id="CHEBI:15378"/>
        <dbReference type="ChEBI" id="CHEBI:57597"/>
        <dbReference type="ChEBI" id="CHEBI:57642"/>
        <dbReference type="ChEBI" id="CHEBI:57783"/>
        <dbReference type="ChEBI" id="CHEBI:58349"/>
        <dbReference type="EC" id="1.1.1.94"/>
    </reaction>
    <physiologicalReaction direction="right-to-left" evidence="9">
        <dbReference type="Rhea" id="RHEA:11098"/>
    </physiologicalReaction>
</comment>
<dbReference type="Gene3D" id="3.40.50.720">
    <property type="entry name" value="NAD(P)-binding Rossmann-like Domain"/>
    <property type="match status" value="1"/>
</dbReference>
<evidence type="ECO:0000256" key="3">
    <source>
        <dbReference type="ARBA" id="ARBA00022857"/>
    </source>
</evidence>
<evidence type="ECO:0000313" key="16">
    <source>
        <dbReference type="Proteomes" id="UP000054785"/>
    </source>
</evidence>
<feature type="binding site" evidence="13">
    <location>
        <position position="279"/>
    </location>
    <ligand>
        <name>NADPH</name>
        <dbReference type="ChEBI" id="CHEBI:57783"/>
    </ligand>
</feature>
<keyword evidence="6 13" id="KW-0443">Lipid metabolism</keyword>
<dbReference type="STRING" id="45065.Lgee_0490"/>
<keyword evidence="5 13" id="KW-0520">NAD</keyword>
<evidence type="ECO:0000256" key="12">
    <source>
        <dbReference type="ARBA" id="ARBA00080511"/>
    </source>
</evidence>
<feature type="binding site" evidence="13">
    <location>
        <position position="105"/>
    </location>
    <ligand>
        <name>NADPH</name>
        <dbReference type="ChEBI" id="CHEBI:57783"/>
    </ligand>
</feature>
<keyword evidence="16" id="KW-1185">Reference proteome</keyword>
<dbReference type="GO" id="GO:0051287">
    <property type="term" value="F:NAD binding"/>
    <property type="evidence" value="ECO:0007669"/>
    <property type="project" value="InterPro"/>
</dbReference>
<comment type="pathway">
    <text evidence="13">Membrane lipid metabolism; glycerophospholipid metabolism.</text>
</comment>
<dbReference type="GO" id="GO:0046168">
    <property type="term" value="P:glycerol-3-phosphate catabolic process"/>
    <property type="evidence" value="ECO:0007669"/>
    <property type="project" value="InterPro"/>
</dbReference>
<evidence type="ECO:0000256" key="5">
    <source>
        <dbReference type="ARBA" id="ARBA00023027"/>
    </source>
</evidence>
<evidence type="ECO:0000256" key="4">
    <source>
        <dbReference type="ARBA" id="ARBA00023002"/>
    </source>
</evidence>
<comment type="function">
    <text evidence="13">Catalyzes the reduction of the glycolytic intermediate dihydroxyacetone phosphate (DHAP) to sn-glycerol 3-phosphate (G3P), the key precursor for phospholipid synthesis.</text>
</comment>
<dbReference type="SUPFAM" id="SSF51735">
    <property type="entry name" value="NAD(P)-binding Rossmann-fold domains"/>
    <property type="match status" value="1"/>
</dbReference>
<dbReference type="PANTHER" id="PTHR11728">
    <property type="entry name" value="GLYCEROL-3-PHOSPHATE DEHYDROGENASE"/>
    <property type="match status" value="1"/>
</dbReference>
<dbReference type="Proteomes" id="UP000054785">
    <property type="component" value="Unassembled WGS sequence"/>
</dbReference>
<evidence type="ECO:0000256" key="13">
    <source>
        <dbReference type="HAMAP-Rule" id="MF_00394"/>
    </source>
</evidence>
<dbReference type="GO" id="GO:0046167">
    <property type="term" value="P:glycerol-3-phosphate biosynthetic process"/>
    <property type="evidence" value="ECO:0007669"/>
    <property type="project" value="UniProtKB-UniRule"/>
</dbReference>
<dbReference type="OrthoDB" id="9812273at2"/>
<dbReference type="RefSeq" id="WP_028386651.1">
    <property type="nucleotide sequence ID" value="NZ_CAAAHN010000004.1"/>
</dbReference>
<evidence type="ECO:0000256" key="9">
    <source>
        <dbReference type="ARBA" id="ARBA00052716"/>
    </source>
</evidence>
<dbReference type="PANTHER" id="PTHR11728:SF1">
    <property type="entry name" value="GLYCEROL-3-PHOSPHATE DEHYDROGENASE [NAD(+)] 2, CHLOROPLASTIC"/>
    <property type="match status" value="1"/>
</dbReference>
<feature type="binding site" evidence="13">
    <location>
        <position position="136"/>
    </location>
    <ligand>
        <name>sn-glycerol 3-phosphate</name>
        <dbReference type="ChEBI" id="CHEBI:57597"/>
    </ligand>
</feature>
<evidence type="ECO:0000256" key="8">
    <source>
        <dbReference type="ARBA" id="ARBA00023264"/>
    </source>
</evidence>
<dbReference type="PROSITE" id="PS00957">
    <property type="entry name" value="NAD_G3PDH"/>
    <property type="match status" value="1"/>
</dbReference>
<dbReference type="Pfam" id="PF07479">
    <property type="entry name" value="NAD_Gly3P_dh_C"/>
    <property type="match status" value="1"/>
</dbReference>
<evidence type="ECO:0000313" key="15">
    <source>
        <dbReference type="EMBL" id="KTD03833.1"/>
    </source>
</evidence>
<dbReference type="PRINTS" id="PR00077">
    <property type="entry name" value="GPDHDRGNASE"/>
</dbReference>
<dbReference type="GO" id="GO:0047952">
    <property type="term" value="F:glycerol-3-phosphate dehydrogenase [NAD(P)+] activity"/>
    <property type="evidence" value="ECO:0007669"/>
    <property type="project" value="UniProtKB-UniRule"/>
</dbReference>
<dbReference type="Gene3D" id="1.10.1040.10">
    <property type="entry name" value="N-(1-d-carboxylethyl)-l-norvaline Dehydrogenase, domain 2"/>
    <property type="match status" value="1"/>
</dbReference>
<evidence type="ECO:0000256" key="2">
    <source>
        <dbReference type="ARBA" id="ARBA00022516"/>
    </source>
</evidence>
<organism evidence="15 16">
    <name type="scientific">Legionella geestiana</name>
    <dbReference type="NCBI Taxonomy" id="45065"/>
    <lineage>
        <taxon>Bacteria</taxon>
        <taxon>Pseudomonadati</taxon>
        <taxon>Pseudomonadota</taxon>
        <taxon>Gammaproteobacteria</taxon>
        <taxon>Legionellales</taxon>
        <taxon>Legionellaceae</taxon>
        <taxon>Legionella</taxon>
    </lineage>
</organism>
<proteinExistence type="inferred from homology"/>
<dbReference type="InterPro" id="IPR006109">
    <property type="entry name" value="G3P_DH_NAD-dep_C"/>
</dbReference>
<keyword evidence="2 13" id="KW-0444">Lipid biosynthesis</keyword>
<dbReference type="GO" id="GO:0046474">
    <property type="term" value="P:glycerophospholipid biosynthetic process"/>
    <property type="evidence" value="ECO:0007669"/>
    <property type="project" value="TreeGrafter"/>
</dbReference>
<keyword evidence="13" id="KW-0547">Nucleotide-binding</keyword>
<feature type="binding site" evidence="13">
    <location>
        <position position="105"/>
    </location>
    <ligand>
        <name>sn-glycerol 3-phosphate</name>
        <dbReference type="ChEBI" id="CHEBI:57597"/>
    </ligand>
</feature>
<dbReference type="PATRIC" id="fig|45065.4.peg.522"/>
<keyword evidence="3 13" id="KW-0521">NADP</keyword>
<sequence length="329" mass="35046">MQKATIAMLGAGSFGTAIAIHMAKAGHNVRLWGHRAEHVCTMMKEGCNARFLPHHSFPPTLTPCLSLTEALEAADVVMLAIPSRAFAALLAELPDTLKNIVWLTKGLDPSSHRFLSDLVSMRYGRAFPAAMLSGPSFAREVANGLPTAVTLVGNDMPFLHFLHPLLHHGNFRVYLSQDLRGVQWCGAVKNVLAIACGVSDGLGYGANAKAAIITRGLAEMRRLGMALGAQPDTFLGLSGVGDLVLTCTDDQSRNRRFGLALGRGETPTAAEAAIGQVVEGKDNAREVCALARAHQIDMPVCTQIEALLEGRVSPAEAAKNLLARAPQQE</sequence>